<organism evidence="2 3">
    <name type="scientific">Thermoflavifilum aggregans</name>
    <dbReference type="NCBI Taxonomy" id="454188"/>
    <lineage>
        <taxon>Bacteria</taxon>
        <taxon>Pseudomonadati</taxon>
        <taxon>Bacteroidota</taxon>
        <taxon>Chitinophagia</taxon>
        <taxon>Chitinophagales</taxon>
        <taxon>Chitinophagaceae</taxon>
        <taxon>Thermoflavifilum</taxon>
    </lineage>
</organism>
<feature type="signal peptide" evidence="1">
    <location>
        <begin position="1"/>
        <end position="19"/>
    </location>
</feature>
<sequence length="278" mass="31369">MKTLYSGILCIGWSCYAFSATAQAPQLSFRITDSSALKACQVYTDPSGNLYWINLQGVFFKKDLHADSLYQYTNWSAGIPDQADASNPLRILLFYANTGRIQFLSRWLTSQYVLDLKAQGILQPAAMALSYDNQIWVFDARNGTLKKISPDGNLLLQSAPFNQLMPGLLQPTRIIDRHQQVYLYDPLRGIAVYDELANFKTWMPVENSQSFAVTDEFLFVLKADSLYVFQPPFGQWPGMPLPAYIKPRDIAASPDNHHLWLLGAHALYTLQLSVVSNN</sequence>
<evidence type="ECO:0000313" key="2">
    <source>
        <dbReference type="EMBL" id="PJJ74504.1"/>
    </source>
</evidence>
<dbReference type="OrthoDB" id="1143207at2"/>
<dbReference type="AlphaFoldDB" id="A0A2M9CRG8"/>
<dbReference type="SUPFAM" id="SSF63829">
    <property type="entry name" value="Calcium-dependent phosphotriesterase"/>
    <property type="match status" value="1"/>
</dbReference>
<keyword evidence="1" id="KW-0732">Signal</keyword>
<reference evidence="2 3" key="1">
    <citation type="submission" date="2017-11" db="EMBL/GenBank/DDBJ databases">
        <title>Genomic Encyclopedia of Archaeal and Bacterial Type Strains, Phase II (KMG-II): From Individual Species to Whole Genera.</title>
        <authorList>
            <person name="Goeker M."/>
        </authorList>
    </citation>
    <scope>NUCLEOTIDE SEQUENCE [LARGE SCALE GENOMIC DNA]</scope>
    <source>
        <strain evidence="2 3">DSM 27268</strain>
    </source>
</reference>
<dbReference type="Proteomes" id="UP000230000">
    <property type="component" value="Unassembled WGS sequence"/>
</dbReference>
<feature type="chain" id="PRO_5014657207" description="NHL repeat-containing protein" evidence="1">
    <location>
        <begin position="20"/>
        <end position="278"/>
    </location>
</feature>
<proteinExistence type="predicted"/>
<evidence type="ECO:0000313" key="3">
    <source>
        <dbReference type="Proteomes" id="UP000230000"/>
    </source>
</evidence>
<accession>A0A2M9CRG8</accession>
<dbReference type="Gene3D" id="2.120.10.30">
    <property type="entry name" value="TolB, C-terminal domain"/>
    <property type="match status" value="1"/>
</dbReference>
<protein>
    <recommendedName>
        <fullName evidence="4">NHL repeat-containing protein</fullName>
    </recommendedName>
</protein>
<evidence type="ECO:0008006" key="4">
    <source>
        <dbReference type="Google" id="ProtNLM"/>
    </source>
</evidence>
<name>A0A2M9CRG8_9BACT</name>
<comment type="caution">
    <text evidence="2">The sequence shown here is derived from an EMBL/GenBank/DDBJ whole genome shotgun (WGS) entry which is preliminary data.</text>
</comment>
<dbReference type="EMBL" id="PGFG01000001">
    <property type="protein sequence ID" value="PJJ74504.1"/>
    <property type="molecule type" value="Genomic_DNA"/>
</dbReference>
<dbReference type="RefSeq" id="WP_100313222.1">
    <property type="nucleotide sequence ID" value="NZ_PGFG01000001.1"/>
</dbReference>
<gene>
    <name evidence="2" type="ORF">BXY57_0062</name>
</gene>
<evidence type="ECO:0000256" key="1">
    <source>
        <dbReference type="SAM" id="SignalP"/>
    </source>
</evidence>
<keyword evidence="3" id="KW-1185">Reference proteome</keyword>
<dbReference type="InterPro" id="IPR011042">
    <property type="entry name" value="6-blade_b-propeller_TolB-like"/>
</dbReference>